<dbReference type="STRING" id="318479.A0A0N4UQU4"/>
<name>A0A0N4UQU4_DRAME</name>
<dbReference type="AlphaFoldDB" id="A0A0N4UQU4"/>
<reference evidence="4" key="1">
    <citation type="submission" date="2017-02" db="UniProtKB">
        <authorList>
            <consortium name="WormBaseParasite"/>
        </authorList>
    </citation>
    <scope>IDENTIFICATION</scope>
</reference>
<accession>A0A0N4UQU4</accession>
<evidence type="ECO:0000313" key="1">
    <source>
        <dbReference type="EMBL" id="VDN53892.1"/>
    </source>
</evidence>
<dbReference type="WBParaSite" id="DME_0001040001-mRNA-1">
    <property type="protein sequence ID" value="DME_0001040001-mRNA-1"/>
    <property type="gene ID" value="DME_0001040001"/>
</dbReference>
<reference evidence="1 3" key="2">
    <citation type="submission" date="2018-11" db="EMBL/GenBank/DDBJ databases">
        <authorList>
            <consortium name="Pathogen Informatics"/>
        </authorList>
    </citation>
    <scope>NUCLEOTIDE SEQUENCE [LARGE SCALE GENOMIC DNA]</scope>
</reference>
<proteinExistence type="predicted"/>
<gene>
    <name evidence="1" type="ORF">DME_LOCUS3865</name>
</gene>
<protein>
    <submittedName>
        <fullName evidence="4">BTB domain-containing protein</fullName>
    </submittedName>
</protein>
<dbReference type="PANTHER" id="PTHR14270">
    <property type="entry name" value="NONSENSE-MEDIATED MRNA DECAY FACTOR SMG9"/>
    <property type="match status" value="1"/>
</dbReference>
<dbReference type="PANTHER" id="PTHR14270:SF0">
    <property type="entry name" value="NONSENSE-MEDIATED MRNA DECAY FACTOR SMG9"/>
    <property type="match status" value="1"/>
</dbReference>
<dbReference type="EMBL" id="UYYG01000204">
    <property type="protein sequence ID" value="VDN53892.1"/>
    <property type="molecule type" value="Genomic_DNA"/>
</dbReference>
<dbReference type="GO" id="GO:0000184">
    <property type="term" value="P:nuclear-transcribed mRNA catabolic process, nonsense-mediated decay"/>
    <property type="evidence" value="ECO:0007669"/>
    <property type="project" value="InterPro"/>
</dbReference>
<dbReference type="Proteomes" id="UP000038040">
    <property type="component" value="Unplaced"/>
</dbReference>
<evidence type="ECO:0000313" key="4">
    <source>
        <dbReference type="WBParaSite" id="DME_0001040001-mRNA-1"/>
    </source>
</evidence>
<dbReference type="InterPro" id="IPR039177">
    <property type="entry name" value="SMG9"/>
</dbReference>
<keyword evidence="3" id="KW-1185">Reference proteome</keyword>
<dbReference type="Proteomes" id="UP000274756">
    <property type="component" value="Unassembled WGS sequence"/>
</dbReference>
<sequence length="273" mass="31763">MRETTEECKYQTSKISIYVTKDRMILLDCQALFSAAILDDVLRNRPSIYQKLDELSKGKAEIAVEIESLQFISFLLQICHTVLFCFDWFLDIDVIRHVRVAEMLRIPPHPFTIFNEQVSPKPHRRTNLVFVHNRAEAEDFLPCTIIHRSNILNRLFADSSLNINGGLSVLDILPDSFKGNSTRVNYIPLPDFKNRSKFEHFQSEYDQLPEGIIDYDKIIKMLRIRLLALPKDGFTNKDQMLTEKQWYCLASKTWRSSWSNADLAKFASFMTSS</sequence>
<evidence type="ECO:0000313" key="3">
    <source>
        <dbReference type="Proteomes" id="UP000274756"/>
    </source>
</evidence>
<organism evidence="2 4">
    <name type="scientific">Dracunculus medinensis</name>
    <name type="common">Guinea worm</name>
    <dbReference type="NCBI Taxonomy" id="318479"/>
    <lineage>
        <taxon>Eukaryota</taxon>
        <taxon>Metazoa</taxon>
        <taxon>Ecdysozoa</taxon>
        <taxon>Nematoda</taxon>
        <taxon>Chromadorea</taxon>
        <taxon>Rhabditida</taxon>
        <taxon>Spirurina</taxon>
        <taxon>Dracunculoidea</taxon>
        <taxon>Dracunculidae</taxon>
        <taxon>Dracunculus</taxon>
    </lineage>
</organism>
<evidence type="ECO:0000313" key="2">
    <source>
        <dbReference type="Proteomes" id="UP000038040"/>
    </source>
</evidence>
<dbReference type="OrthoDB" id="79514at2759"/>